<dbReference type="Proteomes" id="UP000715441">
    <property type="component" value="Unassembled WGS sequence"/>
</dbReference>
<dbReference type="RefSeq" id="WP_168515253.1">
    <property type="nucleotide sequence ID" value="NZ_JAAXLS010000007.1"/>
</dbReference>
<feature type="transmembrane region" description="Helical" evidence="1">
    <location>
        <begin position="44"/>
        <end position="70"/>
    </location>
</feature>
<sequence>MRPRLALAGIASGAIGLVFAVSTWVSWAILSPPDTATLPRSVAAVAAVLLAALGVVVLLAAVLAVVFGVLARKTGGLAYLGIGLGALDVLLALVFVRQVA</sequence>
<evidence type="ECO:0000313" key="2">
    <source>
        <dbReference type="EMBL" id="NKQ53884.1"/>
    </source>
</evidence>
<comment type="caution">
    <text evidence="2">The sequence shown here is derived from an EMBL/GenBank/DDBJ whole genome shotgun (WGS) entry which is preliminary data.</text>
</comment>
<keyword evidence="3" id="KW-1185">Reference proteome</keyword>
<reference evidence="2 3" key="1">
    <citation type="submission" date="2020-04" db="EMBL/GenBank/DDBJ databases">
        <title>Novel species.</title>
        <authorList>
            <person name="Teo W.F.A."/>
            <person name="Lipun K."/>
            <person name="Srisuk N."/>
            <person name="Duangmal K."/>
        </authorList>
    </citation>
    <scope>NUCLEOTIDE SEQUENCE [LARGE SCALE GENOMIC DNA]</scope>
    <source>
        <strain evidence="2 3">K13G38</strain>
    </source>
</reference>
<feature type="transmembrane region" description="Helical" evidence="1">
    <location>
        <begin position="77"/>
        <end position="96"/>
    </location>
</feature>
<dbReference type="EMBL" id="JAAXLS010000007">
    <property type="protein sequence ID" value="NKQ53884.1"/>
    <property type="molecule type" value="Genomic_DNA"/>
</dbReference>
<protein>
    <recommendedName>
        <fullName evidence="4">Major facilitator superfamily (MFS) profile domain-containing protein</fullName>
    </recommendedName>
</protein>
<accession>A0ABX1J2M4</accession>
<name>A0ABX1J2M4_9PSEU</name>
<evidence type="ECO:0000256" key="1">
    <source>
        <dbReference type="SAM" id="Phobius"/>
    </source>
</evidence>
<keyword evidence="1" id="KW-0812">Transmembrane</keyword>
<evidence type="ECO:0008006" key="4">
    <source>
        <dbReference type="Google" id="ProtNLM"/>
    </source>
</evidence>
<organism evidence="2 3">
    <name type="scientific">Amycolatopsis acididurans</name>
    <dbReference type="NCBI Taxonomy" id="2724524"/>
    <lineage>
        <taxon>Bacteria</taxon>
        <taxon>Bacillati</taxon>
        <taxon>Actinomycetota</taxon>
        <taxon>Actinomycetes</taxon>
        <taxon>Pseudonocardiales</taxon>
        <taxon>Pseudonocardiaceae</taxon>
        <taxon>Amycolatopsis</taxon>
    </lineage>
</organism>
<keyword evidence="1" id="KW-1133">Transmembrane helix</keyword>
<gene>
    <name evidence="2" type="ORF">HFP15_13435</name>
</gene>
<keyword evidence="1" id="KW-0472">Membrane</keyword>
<evidence type="ECO:0000313" key="3">
    <source>
        <dbReference type="Proteomes" id="UP000715441"/>
    </source>
</evidence>
<proteinExistence type="predicted"/>